<comment type="caution">
    <text evidence="1">The sequence shown here is derived from an EMBL/GenBank/DDBJ whole genome shotgun (WGS) entry which is preliminary data.</text>
</comment>
<evidence type="ECO:0000313" key="2">
    <source>
        <dbReference type="Proteomes" id="UP000545490"/>
    </source>
</evidence>
<sequence length="82" mass="9196">MQLLPGSLTGFDNRVEQVDLQLPFGSDPSPATHERTAAEQGLFDRQQIEARHILRGVYTKKQCRMGRLGHTQESYASAARVQ</sequence>
<reference evidence="1 2" key="1">
    <citation type="submission" date="2020-08" db="EMBL/GenBank/DDBJ databases">
        <title>Genomic Encyclopedia of Type Strains, Phase IV (KMG-IV): sequencing the most valuable type-strain genomes for metagenomic binning, comparative biology and taxonomic classification.</title>
        <authorList>
            <person name="Goeker M."/>
        </authorList>
    </citation>
    <scope>NUCLEOTIDE SEQUENCE [LARGE SCALE GENOMIC DNA]</scope>
    <source>
        <strain evidence="1 2">DSM 19331</strain>
    </source>
</reference>
<organism evidence="1 2">
    <name type="scientific">Rhizobium fabae</name>
    <dbReference type="NCBI Taxonomy" id="573179"/>
    <lineage>
        <taxon>Bacteria</taxon>
        <taxon>Pseudomonadati</taxon>
        <taxon>Pseudomonadota</taxon>
        <taxon>Alphaproteobacteria</taxon>
        <taxon>Hyphomicrobiales</taxon>
        <taxon>Rhizobiaceae</taxon>
        <taxon>Rhizobium/Agrobacterium group</taxon>
        <taxon>Rhizobium</taxon>
    </lineage>
</organism>
<protein>
    <submittedName>
        <fullName evidence="1">Uncharacterized protein</fullName>
    </submittedName>
</protein>
<evidence type="ECO:0000313" key="1">
    <source>
        <dbReference type="EMBL" id="MBB3913546.1"/>
    </source>
</evidence>
<dbReference type="AlphaFoldDB" id="A0A7W6B8X9"/>
<dbReference type="Proteomes" id="UP000545490">
    <property type="component" value="Unassembled WGS sequence"/>
</dbReference>
<proteinExistence type="predicted"/>
<gene>
    <name evidence="1" type="ORF">GGQ65_000815</name>
</gene>
<dbReference type="EMBL" id="JACIDG010000002">
    <property type="protein sequence ID" value="MBB3913546.1"/>
    <property type="molecule type" value="Genomic_DNA"/>
</dbReference>
<accession>A0A7W6B8X9</accession>
<name>A0A7W6B8X9_9HYPH</name>